<evidence type="ECO:0000259" key="1">
    <source>
        <dbReference type="Pfam" id="PF01610"/>
    </source>
</evidence>
<reference evidence="2" key="3">
    <citation type="submission" date="2016-10" db="EMBL/GenBank/DDBJ databases">
        <authorList>
            <person name="See-Too W.S."/>
        </authorList>
    </citation>
    <scope>NUCLEOTIDE SEQUENCE</scope>
    <source>
        <strain evidence="2">DSM 14505</strain>
    </source>
</reference>
<dbReference type="eggNOG" id="COG3464">
    <property type="taxonomic scope" value="Bacteria"/>
</dbReference>
<evidence type="ECO:0000313" key="2">
    <source>
        <dbReference type="EMBL" id="ANU11973.1"/>
    </source>
</evidence>
<name>A0A1C7DL77_9BACL</name>
<evidence type="ECO:0000313" key="5">
    <source>
        <dbReference type="Proteomes" id="UP000092661"/>
    </source>
</evidence>
<dbReference type="Proteomes" id="UP000004725">
    <property type="component" value="Unassembled WGS sequence"/>
</dbReference>
<dbReference type="PANTHER" id="PTHR33498">
    <property type="entry name" value="TRANSPOSASE FOR INSERTION SEQUENCE ELEMENT IS1557"/>
    <property type="match status" value="1"/>
</dbReference>
<gene>
    <name evidence="3" type="ORF">A1A1_18377</name>
    <name evidence="2" type="ORF">BBH88_17790</name>
</gene>
<dbReference type="InterPro" id="IPR047951">
    <property type="entry name" value="Transpos_ISL3"/>
</dbReference>
<keyword evidence="5" id="KW-1185">Reference proteome</keyword>
<evidence type="ECO:0000313" key="3">
    <source>
        <dbReference type="EMBL" id="EIM05022.1"/>
    </source>
</evidence>
<evidence type="ECO:0000313" key="4">
    <source>
        <dbReference type="Proteomes" id="UP000004725"/>
    </source>
</evidence>
<reference evidence="5" key="2">
    <citation type="submission" date="2016-07" db="EMBL/GenBank/DDBJ databases">
        <authorList>
            <person name="See-Too W.S."/>
        </authorList>
    </citation>
    <scope>NUCLEOTIDE SEQUENCE [LARGE SCALE GENOMIC DNA]</scope>
    <source>
        <strain evidence="5">DSM 14505</strain>
    </source>
</reference>
<organism evidence="3 4">
    <name type="scientific">Planococcus antarcticus DSM 14505</name>
    <dbReference type="NCBI Taxonomy" id="1185653"/>
    <lineage>
        <taxon>Bacteria</taxon>
        <taxon>Bacillati</taxon>
        <taxon>Bacillota</taxon>
        <taxon>Bacilli</taxon>
        <taxon>Bacillales</taxon>
        <taxon>Caryophanaceae</taxon>
        <taxon>Planococcus</taxon>
    </lineage>
</organism>
<dbReference type="InterPro" id="IPR002560">
    <property type="entry name" value="Transposase_DDE"/>
</dbReference>
<dbReference type="EMBL" id="AJYB01000101">
    <property type="protein sequence ID" value="EIM05022.1"/>
    <property type="molecule type" value="Genomic_DNA"/>
</dbReference>
<accession>A0A1C7DL77</accession>
<feature type="domain" description="Transposase IS204/IS1001/IS1096/IS1165 DDE" evidence="1">
    <location>
        <begin position="25"/>
        <end position="165"/>
    </location>
</feature>
<dbReference type="EMBL" id="CP016534">
    <property type="protein sequence ID" value="ANU11973.1"/>
    <property type="molecule type" value="Genomic_DNA"/>
</dbReference>
<dbReference type="Pfam" id="PF01610">
    <property type="entry name" value="DDE_Tnp_ISL3"/>
    <property type="match status" value="1"/>
</dbReference>
<dbReference type="AlphaFoldDB" id="A0A1C7DL77"/>
<reference evidence="3 4" key="1">
    <citation type="journal article" date="2012" name="J. Bacteriol.">
        <title>Genome Sequence of the Antarctic Psychrophile Bacterium Planococcus antarcticus DSM 14505.</title>
        <authorList>
            <person name="Margolles A."/>
            <person name="Gueimonde M."/>
            <person name="Sanchez B."/>
        </authorList>
    </citation>
    <scope>NUCLEOTIDE SEQUENCE [LARGE SCALE GENOMIC DNA]</scope>
    <source>
        <strain evidence="3 4">DSM 14505</strain>
    </source>
</reference>
<dbReference type="Proteomes" id="UP000092661">
    <property type="component" value="Chromosome"/>
</dbReference>
<dbReference type="PANTHER" id="PTHR33498:SF1">
    <property type="entry name" value="TRANSPOSASE FOR INSERTION SEQUENCE ELEMENT IS1557"/>
    <property type="match status" value="1"/>
</dbReference>
<dbReference type="OrthoDB" id="287363at2"/>
<dbReference type="KEGG" id="pana:BBH88_17790"/>
<sequence length="170" mass="19865">MKQIETACRAEGYCGSLGTLNNLVAEERRQARQSKPAMLSIRQKVIRVIWDFEKGNHRGRVHKLHPNLLETFPQLMKLDELVHSFRELFNKKKAENLMDWIATYKQVDFSFVQSFIQGVIQDLSAVKLSIEEPWSNGPVEGQVNRLKTIKRMMYGRAGFQVLKNRVLYQW</sequence>
<proteinExistence type="predicted"/>
<protein>
    <submittedName>
        <fullName evidence="3">Transposase of ISMdi2, ISL3 family protein</fullName>
    </submittedName>
</protein>